<dbReference type="AlphaFoldDB" id="A0A9P9FZZ0"/>
<dbReference type="OrthoDB" id="61900at2759"/>
<sequence>MSASEIQQPAGQLVLQPAPTKTRDIAAEAYADALRYLEREFQGNVKALAWLGTVTSTSLSDVLATTQQAESKYGEASQNKHSTRAWLRGLSKRIMYYGQVLDVLSQHHPEYVALVWGLVKFVLMGVLNHGTLVGQFSQALSMIAQVLPRTELSAELYQTNEMKDAVANLYAHILLFLQQAVRWYKAGPAGRAITALFKPFELSYKESIEQIMLCAQHIDDISSIASKVEIREIKVLVEGESAKLAKQEDKLQEMQAQFNLAHEELSSKVGSILQIINCSATRLNEVHLDIKDIKPLVGDIHFSHVLGALKPKRSPEDSLRAHRSLIRRSSPWRSQNKNTIELFQSVGQWISAPKSSLLVLQTQPRAQARVKEIATELIGLVQPRSKKVIWYLSSLNFNDEGQISTVDVLKSLIFQCMKLVPEFVASEPDNFSTAKLHGYHSEEEWLKLLCHILRYLNACFIVIEAEDIFKNKDEAKQLLELVQRLAAQFQDMGDSIKLLLVNYNNSWNGSDTLGLQGRVLYVNREAPVPPGRRRAGARSPFRGAARGAMGGIT</sequence>
<dbReference type="EMBL" id="JAGTJS010000046">
    <property type="protein sequence ID" value="KAH7227251.1"/>
    <property type="molecule type" value="Genomic_DNA"/>
</dbReference>
<accession>A0A9P9FZZ0</accession>
<dbReference type="InterPro" id="IPR056125">
    <property type="entry name" value="DUF7708"/>
</dbReference>
<comment type="caution">
    <text evidence="3">The sequence shown here is derived from an EMBL/GenBank/DDBJ whole genome shotgun (WGS) entry which is preliminary data.</text>
</comment>
<evidence type="ECO:0000313" key="4">
    <source>
        <dbReference type="Proteomes" id="UP000736672"/>
    </source>
</evidence>
<protein>
    <recommendedName>
        <fullName evidence="2">DUF7708 domain-containing protein</fullName>
    </recommendedName>
</protein>
<name>A0A9P9FZZ0_FUSSL</name>
<keyword evidence="4" id="KW-1185">Reference proteome</keyword>
<evidence type="ECO:0000256" key="1">
    <source>
        <dbReference type="SAM" id="Coils"/>
    </source>
</evidence>
<keyword evidence="1" id="KW-0175">Coiled coil</keyword>
<dbReference type="Proteomes" id="UP000736672">
    <property type="component" value="Unassembled WGS sequence"/>
</dbReference>
<evidence type="ECO:0000313" key="3">
    <source>
        <dbReference type="EMBL" id="KAH7227251.1"/>
    </source>
</evidence>
<organism evidence="3 4">
    <name type="scientific">Fusarium solani</name>
    <name type="common">Filamentous fungus</name>
    <dbReference type="NCBI Taxonomy" id="169388"/>
    <lineage>
        <taxon>Eukaryota</taxon>
        <taxon>Fungi</taxon>
        <taxon>Dikarya</taxon>
        <taxon>Ascomycota</taxon>
        <taxon>Pezizomycotina</taxon>
        <taxon>Sordariomycetes</taxon>
        <taxon>Hypocreomycetidae</taxon>
        <taxon>Hypocreales</taxon>
        <taxon>Nectriaceae</taxon>
        <taxon>Fusarium</taxon>
        <taxon>Fusarium solani species complex</taxon>
    </lineage>
</organism>
<feature type="domain" description="DUF7708" evidence="2">
    <location>
        <begin position="86"/>
        <end position="230"/>
    </location>
</feature>
<evidence type="ECO:0000259" key="2">
    <source>
        <dbReference type="Pfam" id="PF24809"/>
    </source>
</evidence>
<feature type="coiled-coil region" evidence="1">
    <location>
        <begin position="237"/>
        <end position="264"/>
    </location>
</feature>
<reference evidence="3" key="1">
    <citation type="journal article" date="2021" name="Nat. Commun.">
        <title>Genetic determinants of endophytism in the Arabidopsis root mycobiome.</title>
        <authorList>
            <person name="Mesny F."/>
            <person name="Miyauchi S."/>
            <person name="Thiergart T."/>
            <person name="Pickel B."/>
            <person name="Atanasova L."/>
            <person name="Karlsson M."/>
            <person name="Huettel B."/>
            <person name="Barry K.W."/>
            <person name="Haridas S."/>
            <person name="Chen C."/>
            <person name="Bauer D."/>
            <person name="Andreopoulos W."/>
            <person name="Pangilinan J."/>
            <person name="LaButti K."/>
            <person name="Riley R."/>
            <person name="Lipzen A."/>
            <person name="Clum A."/>
            <person name="Drula E."/>
            <person name="Henrissat B."/>
            <person name="Kohler A."/>
            <person name="Grigoriev I.V."/>
            <person name="Martin F.M."/>
            <person name="Hacquard S."/>
        </authorList>
    </citation>
    <scope>NUCLEOTIDE SEQUENCE</scope>
    <source>
        <strain evidence="3">FSSC 5 MPI-SDFR-AT-0091</strain>
    </source>
</reference>
<dbReference type="Pfam" id="PF24809">
    <property type="entry name" value="DUF7708"/>
    <property type="match status" value="1"/>
</dbReference>
<gene>
    <name evidence="3" type="ORF">B0J15DRAFT_228453</name>
</gene>
<proteinExistence type="predicted"/>